<dbReference type="EMBL" id="FWFZ01000001">
    <property type="protein sequence ID" value="SLN15283.1"/>
    <property type="molecule type" value="Genomic_DNA"/>
</dbReference>
<keyword evidence="2" id="KW-0812">Transmembrane</keyword>
<accession>A0A1Y5RE17</accession>
<dbReference type="PANTHER" id="PTHR34703:SF1">
    <property type="entry name" value="ANTIPORTER SUBUNIT MNHG2-RELATED"/>
    <property type="match status" value="1"/>
</dbReference>
<feature type="compositionally biased region" description="Basic and acidic residues" evidence="1">
    <location>
        <begin position="96"/>
        <end position="110"/>
    </location>
</feature>
<dbReference type="Proteomes" id="UP000193900">
    <property type="component" value="Unassembled WGS sequence"/>
</dbReference>
<feature type="transmembrane region" description="Helical" evidence="2">
    <location>
        <begin position="72"/>
        <end position="90"/>
    </location>
</feature>
<keyword evidence="2" id="KW-1133">Transmembrane helix</keyword>
<evidence type="ECO:0000313" key="3">
    <source>
        <dbReference type="EMBL" id="SLN15283.1"/>
    </source>
</evidence>
<proteinExistence type="predicted"/>
<keyword evidence="4" id="KW-1185">Reference proteome</keyword>
<protein>
    <submittedName>
        <fullName evidence="3">Na(+)/H(+) antiporter subunit G</fullName>
    </submittedName>
</protein>
<dbReference type="Pfam" id="PF03334">
    <property type="entry name" value="PhaG_MnhG_YufB"/>
    <property type="match status" value="1"/>
</dbReference>
<gene>
    <name evidence="3" type="primary">mrpG</name>
    <name evidence="3" type="ORF">ROA7023_00182</name>
</gene>
<evidence type="ECO:0000313" key="4">
    <source>
        <dbReference type="Proteomes" id="UP000193900"/>
    </source>
</evidence>
<feature type="transmembrane region" description="Helical" evidence="2">
    <location>
        <begin position="42"/>
        <end position="60"/>
    </location>
</feature>
<reference evidence="3 4" key="1">
    <citation type="submission" date="2017-03" db="EMBL/GenBank/DDBJ databases">
        <authorList>
            <person name="Afonso C.L."/>
            <person name="Miller P.J."/>
            <person name="Scott M.A."/>
            <person name="Spackman E."/>
            <person name="Goraichik I."/>
            <person name="Dimitrov K.M."/>
            <person name="Suarez D.L."/>
            <person name="Swayne D.E."/>
        </authorList>
    </citation>
    <scope>NUCLEOTIDE SEQUENCE [LARGE SCALE GENOMIC DNA]</scope>
    <source>
        <strain evidence="3 4">CECT 7023</strain>
    </source>
</reference>
<feature type="transmembrane region" description="Helical" evidence="2">
    <location>
        <begin position="6"/>
        <end position="30"/>
    </location>
</feature>
<dbReference type="NCBIfam" id="TIGR01300">
    <property type="entry name" value="CPA3_mnhG_phaG"/>
    <property type="match status" value="1"/>
</dbReference>
<sequence length="132" mass="14120">MTLETIAVVAIAASLVVGALFTLVAGIGLLKLNGAMPRLHAPTKAGTLGIGAFLMASMIHSWTYDEGSLHELLIMGFLFVTAPVTANFLAKVNIHRRDCDTPPEPPRDDTWSTLLVPVPDQEQDQDQAQGQA</sequence>
<dbReference type="GO" id="GO:0015385">
    <property type="term" value="F:sodium:proton antiporter activity"/>
    <property type="evidence" value="ECO:0007669"/>
    <property type="project" value="TreeGrafter"/>
</dbReference>
<keyword evidence="2" id="KW-0472">Membrane</keyword>
<dbReference type="OrthoDB" id="4427992at2"/>
<name>A0A1Y5RE17_9RHOB</name>
<dbReference type="RefSeq" id="WP_085877113.1">
    <property type="nucleotide sequence ID" value="NZ_FWFZ01000001.1"/>
</dbReference>
<organism evidence="3 4">
    <name type="scientific">Roseisalinus antarcticus</name>
    <dbReference type="NCBI Taxonomy" id="254357"/>
    <lineage>
        <taxon>Bacteria</taxon>
        <taxon>Pseudomonadati</taxon>
        <taxon>Pseudomonadota</taxon>
        <taxon>Alphaproteobacteria</taxon>
        <taxon>Rhodobacterales</taxon>
        <taxon>Roseobacteraceae</taxon>
        <taxon>Roseisalinus</taxon>
    </lineage>
</organism>
<feature type="region of interest" description="Disordered" evidence="1">
    <location>
        <begin position="96"/>
        <end position="132"/>
    </location>
</feature>
<dbReference type="AlphaFoldDB" id="A0A1Y5RE17"/>
<dbReference type="PANTHER" id="PTHR34703">
    <property type="entry name" value="ANTIPORTER SUBUNIT MNHG2-RELATED"/>
    <property type="match status" value="1"/>
</dbReference>
<dbReference type="InterPro" id="IPR005133">
    <property type="entry name" value="PhaG_MnhG_YufB"/>
</dbReference>
<evidence type="ECO:0000256" key="1">
    <source>
        <dbReference type="SAM" id="MobiDB-lite"/>
    </source>
</evidence>
<evidence type="ECO:0000256" key="2">
    <source>
        <dbReference type="SAM" id="Phobius"/>
    </source>
</evidence>